<dbReference type="Proteomes" id="UP000006637">
    <property type="component" value="Chromosome"/>
</dbReference>
<evidence type="ECO:0000259" key="2">
    <source>
        <dbReference type="PROSITE" id="PS50914"/>
    </source>
</evidence>
<name>Q1AZA4_RUBXD</name>
<gene>
    <name evidence="3" type="ordered locus">Rxyl_0298</name>
</gene>
<evidence type="ECO:0000313" key="3">
    <source>
        <dbReference type="EMBL" id="ABG03274.1"/>
    </source>
</evidence>
<dbReference type="InterPro" id="IPR007055">
    <property type="entry name" value="BON_dom"/>
</dbReference>
<evidence type="ECO:0000313" key="4">
    <source>
        <dbReference type="Proteomes" id="UP000006637"/>
    </source>
</evidence>
<accession>Q1AZA4</accession>
<protein>
    <recommendedName>
        <fullName evidence="2">BON domain-containing protein</fullName>
    </recommendedName>
</protein>
<proteinExistence type="predicted"/>
<organism evidence="3 4">
    <name type="scientific">Rubrobacter xylanophilus (strain DSM 9941 / JCM 11954 / NBRC 16129 / PRD-1)</name>
    <dbReference type="NCBI Taxonomy" id="266117"/>
    <lineage>
        <taxon>Bacteria</taxon>
        <taxon>Bacillati</taxon>
        <taxon>Actinomycetota</taxon>
        <taxon>Rubrobacteria</taxon>
        <taxon>Rubrobacterales</taxon>
        <taxon>Rubrobacteraceae</taxon>
        <taxon>Rubrobacter</taxon>
    </lineage>
</organism>
<dbReference type="EMBL" id="CP000386">
    <property type="protein sequence ID" value="ABG03274.1"/>
    <property type="molecule type" value="Genomic_DNA"/>
</dbReference>
<dbReference type="PROSITE" id="PS50914">
    <property type="entry name" value="BON"/>
    <property type="match status" value="1"/>
</dbReference>
<dbReference type="KEGG" id="rxy:Rxyl_0298"/>
<sequence>MEERGLAGLEARTPEGEPLGRIAEAVRDEESGAVTRVIVERDGERYEVPVADIAVDSEAELATLSPREGPEGYAPSRGGEEERPHAGQFVTEPVSEAEAEPPEELAREDWEDEASTSVDSGYPRTDAYIDPDTGEEEVEPRMQESEDLRAEVEELLADTDLEVGAIRDGVVELTGSVETQEDLEAIVEELMGIPEVLEVDTTDVEVG</sequence>
<dbReference type="HOGENOM" id="CLU_1325530_0_0_11"/>
<reference evidence="3 4" key="1">
    <citation type="submission" date="2006-06" db="EMBL/GenBank/DDBJ databases">
        <title>Complete sequence of Rubrobacter xylanophilus DSM 9941.</title>
        <authorList>
            <consortium name="US DOE Joint Genome Institute"/>
            <person name="Copeland A."/>
            <person name="Lucas S."/>
            <person name="Lapidus A."/>
            <person name="Barry K."/>
            <person name="Detter J.C."/>
            <person name="Glavina del Rio T."/>
            <person name="Hammon N."/>
            <person name="Israni S."/>
            <person name="Dalin E."/>
            <person name="Tice H."/>
            <person name="Pitluck S."/>
            <person name="Munk A.C."/>
            <person name="Brettin T."/>
            <person name="Bruce D."/>
            <person name="Han C."/>
            <person name="Tapia R."/>
            <person name="Gilna P."/>
            <person name="Schmutz J."/>
            <person name="Larimer F."/>
            <person name="Land M."/>
            <person name="Hauser L."/>
            <person name="Kyrpides N."/>
            <person name="Lykidis A."/>
            <person name="da Costa M.S."/>
            <person name="Rainey F.A."/>
            <person name="Empadinhas N."/>
            <person name="Jolivet E."/>
            <person name="Battista J.R."/>
            <person name="Richardson P."/>
        </authorList>
    </citation>
    <scope>NUCLEOTIDE SEQUENCE [LARGE SCALE GENOMIC DNA]</scope>
    <source>
        <strain evidence="4">DSM 9941 / NBRC 16129 / PRD-1</strain>
    </source>
</reference>
<keyword evidence="4" id="KW-1185">Reference proteome</keyword>
<feature type="domain" description="BON" evidence="2">
    <location>
        <begin position="134"/>
        <end position="207"/>
    </location>
</feature>
<dbReference type="RefSeq" id="WP_011563292.1">
    <property type="nucleotide sequence ID" value="NC_008148.1"/>
</dbReference>
<evidence type="ECO:0000256" key="1">
    <source>
        <dbReference type="SAM" id="MobiDB-lite"/>
    </source>
</evidence>
<dbReference type="OrthoDB" id="5243099at2"/>
<dbReference type="AlphaFoldDB" id="Q1AZA4"/>
<feature type="region of interest" description="Disordered" evidence="1">
    <location>
        <begin position="56"/>
        <end position="143"/>
    </location>
</feature>
<dbReference type="InterPro" id="IPR011033">
    <property type="entry name" value="PRC_barrel-like_sf"/>
</dbReference>
<dbReference type="SUPFAM" id="SSF50346">
    <property type="entry name" value="PRC-barrel domain"/>
    <property type="match status" value="1"/>
</dbReference>